<evidence type="ECO:0000313" key="3">
    <source>
        <dbReference type="EMBL" id="GAA5796801.1"/>
    </source>
</evidence>
<dbReference type="PANTHER" id="PTHR13366:SF0">
    <property type="entry name" value="HEAT REPEAT-CONTAINING PROTEIN 6"/>
    <property type="match status" value="1"/>
</dbReference>
<proteinExistence type="predicted"/>
<feature type="domain" description="DUF4042" evidence="2">
    <location>
        <begin position="319"/>
        <end position="485"/>
    </location>
</feature>
<feature type="region of interest" description="Disordered" evidence="1">
    <location>
        <begin position="285"/>
        <end position="312"/>
    </location>
</feature>
<sequence length="913" mass="103480">MSAKNFFTLLEQYRIAAFPNNAEQKKTPEETLSLLEAVDHVKSIPDQQVIDILVLGCKSLGYQHELSRAFCRFLYRQLSKQIRVTSFRPSQFDTCIKYLLDGLDFVRENDYKVDLLRSLGALVFENAANTFRFASRLSAILLLLADRSTKPLEIRRMAINCIGNTCAGGGSRLQALYKDFYACLLGNVCVINHTAQGTIMVASTTLDFTDTAVRKVASSTLRSLQFLLSQDKSLVTNPLCDIIEIIQTFIFMNVSVQSYATVGTSTQFVRRNRLSQPTTQQYQFSWRTPKQATTSSESELSDSNNLNELSPRRQRDNAKIRINALLCLSSIANTSPKALYPHWHKFLPDTFSVFLANNESSPYLKSDNQPLSLFTILLYDPMVTVRAAVCSTLISILDGSKQYLSLALESEKNKSSFTSLSENLGSIIRDMHRGIVYTLSKEPTHQVLSLLMNVVIVLVDNCSYERLLKQHLPSLYHAVASHWKESVLRSGVLKAISSIFNIYQDNLKELTESLIDTILIEAVEDTEDIQAEGWRTCTVLTKTYFSRSLWDKLKENFKISPASLKFAEAYATQMAGDRLDIEWWKTMMETWLQQACSSTVASIRSAACDCFASMDKSVFEEFHVRYQRLAVTLLFSLISDTDANVRGAACRALGIFVLFPSLREDAMFVSDMTRAILSQKDDKTILVRVRASWAIGNLCDALVLESDKSEFLLREYMSTTEWIQVLSTATQGSLDNEKLRSNACRAIGSLLRITPKEYYENTRIMSLVCNAMEGLVKNIETGSLKTRWNACHATSNMLLNPHFPIGFMEGGGIYPWTQSLFMALTQSLIHCKNFKVRINACLAMTQPNQREQYGDKLPLIVQSILDAWDICQLHNDYKEIKYKNQLQEQIIASLNHLKDWIPLNYRQQVNKII</sequence>
<reference evidence="3 4" key="1">
    <citation type="submission" date="2024-04" db="EMBL/GenBank/DDBJ databases">
        <title>genome sequences of Mucor flavus KT1a and Helicostylum pulchrum KT1b strains isolation_sourced from the surface of a dry-aged beef.</title>
        <authorList>
            <person name="Toyotome T."/>
            <person name="Hosono M."/>
            <person name="Torimaru M."/>
            <person name="Fukuda K."/>
            <person name="Mikami N."/>
        </authorList>
    </citation>
    <scope>NUCLEOTIDE SEQUENCE [LARGE SCALE GENOMIC DNA]</scope>
    <source>
        <strain evidence="3 4">KT1b</strain>
    </source>
</reference>
<dbReference type="InterPro" id="IPR025283">
    <property type="entry name" value="DUF4042"/>
</dbReference>
<dbReference type="SUPFAM" id="SSF48371">
    <property type="entry name" value="ARM repeat"/>
    <property type="match status" value="2"/>
</dbReference>
<gene>
    <name evidence="3" type="ORF">HPULCUR_002176</name>
</gene>
<name>A0ABP9XPV7_9FUNG</name>
<dbReference type="EMBL" id="BAABUJ010000006">
    <property type="protein sequence ID" value="GAA5796801.1"/>
    <property type="molecule type" value="Genomic_DNA"/>
</dbReference>
<dbReference type="InterPro" id="IPR016024">
    <property type="entry name" value="ARM-type_fold"/>
</dbReference>
<dbReference type="InterPro" id="IPR052107">
    <property type="entry name" value="HEAT6"/>
</dbReference>
<dbReference type="InterPro" id="IPR011989">
    <property type="entry name" value="ARM-like"/>
</dbReference>
<feature type="compositionally biased region" description="Low complexity" evidence="1">
    <location>
        <begin position="295"/>
        <end position="309"/>
    </location>
</feature>
<accession>A0ABP9XPV7</accession>
<evidence type="ECO:0000313" key="4">
    <source>
        <dbReference type="Proteomes" id="UP001476247"/>
    </source>
</evidence>
<evidence type="ECO:0000256" key="1">
    <source>
        <dbReference type="SAM" id="MobiDB-lite"/>
    </source>
</evidence>
<dbReference type="Gene3D" id="1.25.10.10">
    <property type="entry name" value="Leucine-rich Repeat Variant"/>
    <property type="match status" value="2"/>
</dbReference>
<organism evidence="3 4">
    <name type="scientific">Helicostylum pulchrum</name>
    <dbReference type="NCBI Taxonomy" id="562976"/>
    <lineage>
        <taxon>Eukaryota</taxon>
        <taxon>Fungi</taxon>
        <taxon>Fungi incertae sedis</taxon>
        <taxon>Mucoromycota</taxon>
        <taxon>Mucoromycotina</taxon>
        <taxon>Mucoromycetes</taxon>
        <taxon>Mucorales</taxon>
        <taxon>Mucorineae</taxon>
        <taxon>Mucoraceae</taxon>
        <taxon>Helicostylum</taxon>
    </lineage>
</organism>
<dbReference type="Proteomes" id="UP001476247">
    <property type="component" value="Unassembled WGS sequence"/>
</dbReference>
<feature type="compositionally biased region" description="Polar residues" evidence="1">
    <location>
        <begin position="285"/>
        <end position="294"/>
    </location>
</feature>
<dbReference type="PANTHER" id="PTHR13366">
    <property type="entry name" value="MALARIA ANTIGEN-RELATED"/>
    <property type="match status" value="1"/>
</dbReference>
<dbReference type="Pfam" id="PF13251">
    <property type="entry name" value="DUF4042"/>
    <property type="match status" value="1"/>
</dbReference>
<protein>
    <recommendedName>
        <fullName evidence="2">DUF4042 domain-containing protein</fullName>
    </recommendedName>
</protein>
<evidence type="ECO:0000259" key="2">
    <source>
        <dbReference type="Pfam" id="PF13251"/>
    </source>
</evidence>
<keyword evidence="4" id="KW-1185">Reference proteome</keyword>
<comment type="caution">
    <text evidence="3">The sequence shown here is derived from an EMBL/GenBank/DDBJ whole genome shotgun (WGS) entry which is preliminary data.</text>
</comment>